<dbReference type="AlphaFoldDB" id="A0A3S9NKW2"/>
<name>A0A3S9NKW2_9BURK</name>
<accession>A0A3S9NKW2</accession>
<sequence length="332" mass="36040">MGGAVRSYQASGGRTGRNPETGIHQDRTQFHLLRHGAGQNRASAAHAAALSAARRFMKTYRVSMAFPMPPILRPIRSASRTAAGVAFVVSLLSGCTALSSSAPVDPQQQFVAEQRNANMRYLDTLAAYKPVFQNPGNYSRPQVLEKYDAVLYQYSLAAVSWVRTIYPAARQTLPPSLQPLPAPSGPLSLADVNRHYEHALGMNAGMWEISMAADFGKPSKLAVPRYDGPLLFMPFAPPLPPLQDVRDPQFARLVTMTKKVDDAQKADLARQNAATARQMAENAAMHAANHPPGPNPLDSIDPRTGLPYPAPQQDTQRWCTMMGNGVGGRVPC</sequence>
<dbReference type="EMBL" id="CP034547">
    <property type="protein sequence ID" value="AZQ56327.1"/>
    <property type="molecule type" value="Genomic_DNA"/>
</dbReference>
<protein>
    <submittedName>
        <fullName evidence="2">Uncharacterized protein</fullName>
    </submittedName>
</protein>
<feature type="compositionally biased region" description="Low complexity" evidence="1">
    <location>
        <begin position="279"/>
        <end position="290"/>
    </location>
</feature>
<proteinExistence type="predicted"/>
<evidence type="ECO:0000313" key="2">
    <source>
        <dbReference type="EMBL" id="AZQ56327.1"/>
    </source>
</evidence>
<feature type="region of interest" description="Disordered" evidence="1">
    <location>
        <begin position="1"/>
        <end position="23"/>
    </location>
</feature>
<reference evidence="2 3" key="1">
    <citation type="submission" date="2018-12" db="EMBL/GenBank/DDBJ databases">
        <title>Cadmium resistance mechanism in endophytic bacteria Burkholderia cenocepacia YG-3.</title>
        <authorList>
            <person name="Zhang X."/>
            <person name="Wang X."/>
            <person name="Zhu Y."/>
        </authorList>
    </citation>
    <scope>NUCLEOTIDE SEQUENCE [LARGE SCALE GENOMIC DNA]</scope>
    <source>
        <strain evidence="2 3">YG-3</strain>
    </source>
</reference>
<gene>
    <name evidence="2" type="ORF">D5R55_36800</name>
</gene>
<dbReference type="Proteomes" id="UP000277191">
    <property type="component" value="Chromosome 3"/>
</dbReference>
<feature type="region of interest" description="Disordered" evidence="1">
    <location>
        <begin position="271"/>
        <end position="316"/>
    </location>
</feature>
<evidence type="ECO:0000313" key="3">
    <source>
        <dbReference type="Proteomes" id="UP000277191"/>
    </source>
</evidence>
<organism evidence="2 3">
    <name type="scientific">Burkholderia cenocepacia</name>
    <dbReference type="NCBI Taxonomy" id="95486"/>
    <lineage>
        <taxon>Bacteria</taxon>
        <taxon>Pseudomonadati</taxon>
        <taxon>Pseudomonadota</taxon>
        <taxon>Betaproteobacteria</taxon>
        <taxon>Burkholderiales</taxon>
        <taxon>Burkholderiaceae</taxon>
        <taxon>Burkholderia</taxon>
        <taxon>Burkholderia cepacia complex</taxon>
    </lineage>
</organism>
<evidence type="ECO:0000256" key="1">
    <source>
        <dbReference type="SAM" id="MobiDB-lite"/>
    </source>
</evidence>